<comment type="subcellular location">
    <subcellularLocation>
        <location evidence="1">Nucleus</location>
    </subcellularLocation>
</comment>
<dbReference type="GO" id="GO:0008270">
    <property type="term" value="F:zinc ion binding"/>
    <property type="evidence" value="ECO:0007669"/>
    <property type="project" value="UniProtKB-KW"/>
</dbReference>
<evidence type="ECO:0000259" key="9">
    <source>
        <dbReference type="PROSITE" id="PS50982"/>
    </source>
</evidence>
<dbReference type="InterPro" id="IPR013087">
    <property type="entry name" value="Znf_C2H2_type"/>
</dbReference>
<evidence type="ECO:0000259" key="8">
    <source>
        <dbReference type="PROSITE" id="PS50157"/>
    </source>
</evidence>
<dbReference type="AlphaFoldDB" id="A0A484MK11"/>
<feature type="domain" description="MBD" evidence="9">
    <location>
        <begin position="233"/>
        <end position="305"/>
    </location>
</feature>
<dbReference type="SUPFAM" id="SSF57667">
    <property type="entry name" value="beta-beta-alpha zinc fingers"/>
    <property type="match status" value="1"/>
</dbReference>
<dbReference type="PROSITE" id="PS50157">
    <property type="entry name" value="ZINC_FINGER_C2H2_2"/>
    <property type="match status" value="2"/>
</dbReference>
<evidence type="ECO:0000256" key="5">
    <source>
        <dbReference type="ARBA" id="ARBA00023242"/>
    </source>
</evidence>
<evidence type="ECO:0000313" key="11">
    <source>
        <dbReference type="Proteomes" id="UP000595140"/>
    </source>
</evidence>
<dbReference type="Gene3D" id="3.30.890.10">
    <property type="entry name" value="Methyl-cpg-binding Protein 2, Chain A"/>
    <property type="match status" value="1"/>
</dbReference>
<proteinExistence type="predicted"/>
<evidence type="ECO:0000256" key="1">
    <source>
        <dbReference type="ARBA" id="ARBA00004123"/>
    </source>
</evidence>
<keyword evidence="11" id="KW-1185">Reference proteome</keyword>
<evidence type="ECO:0000256" key="6">
    <source>
        <dbReference type="PROSITE-ProRule" id="PRU00042"/>
    </source>
</evidence>
<dbReference type="InterPro" id="IPR037472">
    <property type="entry name" value="MBD8"/>
</dbReference>
<dbReference type="Pfam" id="PF01429">
    <property type="entry name" value="MBD"/>
    <property type="match status" value="1"/>
</dbReference>
<feature type="compositionally biased region" description="Basic residues" evidence="7">
    <location>
        <begin position="68"/>
        <end position="78"/>
    </location>
</feature>
<feature type="compositionally biased region" description="Pro residues" evidence="7">
    <location>
        <begin position="115"/>
        <end position="126"/>
    </location>
</feature>
<dbReference type="PROSITE" id="PS50982">
    <property type="entry name" value="MBD"/>
    <property type="match status" value="1"/>
</dbReference>
<gene>
    <name evidence="10" type="ORF">CCAM_LOCUS30603</name>
</gene>
<dbReference type="PANTHER" id="PTHR37701:SF18">
    <property type="entry name" value="C2H2-TYPE DOMAIN-CONTAINING PROTEIN"/>
    <property type="match status" value="1"/>
</dbReference>
<dbReference type="PANTHER" id="PTHR37701">
    <property type="entry name" value="METHYL-CPG-BINDING DOMAIN-CONTAINING PROTEIN 8"/>
    <property type="match status" value="1"/>
</dbReference>
<evidence type="ECO:0000313" key="10">
    <source>
        <dbReference type="EMBL" id="VFQ88827.1"/>
    </source>
</evidence>
<dbReference type="Gene3D" id="3.30.160.60">
    <property type="entry name" value="Classic Zinc Finger"/>
    <property type="match status" value="1"/>
</dbReference>
<accession>A0A484MK11</accession>
<organism evidence="10 11">
    <name type="scientific">Cuscuta campestris</name>
    <dbReference type="NCBI Taxonomy" id="132261"/>
    <lineage>
        <taxon>Eukaryota</taxon>
        <taxon>Viridiplantae</taxon>
        <taxon>Streptophyta</taxon>
        <taxon>Embryophyta</taxon>
        <taxon>Tracheophyta</taxon>
        <taxon>Spermatophyta</taxon>
        <taxon>Magnoliopsida</taxon>
        <taxon>eudicotyledons</taxon>
        <taxon>Gunneridae</taxon>
        <taxon>Pentapetalae</taxon>
        <taxon>asterids</taxon>
        <taxon>lamiids</taxon>
        <taxon>Solanales</taxon>
        <taxon>Convolvulaceae</taxon>
        <taxon>Cuscuteae</taxon>
        <taxon>Cuscuta</taxon>
        <taxon>Cuscuta subgen. Grammica</taxon>
        <taxon>Cuscuta sect. Cleistogrammica</taxon>
    </lineage>
</organism>
<keyword evidence="6" id="KW-0862">Zinc</keyword>
<dbReference type="InterPro" id="IPR016177">
    <property type="entry name" value="DNA-bd_dom_sf"/>
</dbReference>
<dbReference type="SMART" id="SM00355">
    <property type="entry name" value="ZnF_C2H2"/>
    <property type="match status" value="2"/>
</dbReference>
<name>A0A484MK11_9ASTE</name>
<evidence type="ECO:0000256" key="7">
    <source>
        <dbReference type="SAM" id="MobiDB-lite"/>
    </source>
</evidence>
<keyword evidence="2" id="KW-0805">Transcription regulation</keyword>
<dbReference type="GO" id="GO:0003677">
    <property type="term" value="F:DNA binding"/>
    <property type="evidence" value="ECO:0007669"/>
    <property type="project" value="UniProtKB-KW"/>
</dbReference>
<evidence type="ECO:0008006" key="12">
    <source>
        <dbReference type="Google" id="ProtNLM"/>
    </source>
</evidence>
<keyword evidence="3" id="KW-0238">DNA-binding</keyword>
<keyword evidence="6" id="KW-0863">Zinc-finger</keyword>
<evidence type="ECO:0000256" key="3">
    <source>
        <dbReference type="ARBA" id="ARBA00023125"/>
    </source>
</evidence>
<dbReference type="PROSITE" id="PS00028">
    <property type="entry name" value="ZINC_FINGER_C2H2_1"/>
    <property type="match status" value="2"/>
</dbReference>
<evidence type="ECO:0000256" key="4">
    <source>
        <dbReference type="ARBA" id="ARBA00023163"/>
    </source>
</evidence>
<dbReference type="Proteomes" id="UP000595140">
    <property type="component" value="Unassembled WGS sequence"/>
</dbReference>
<protein>
    <recommendedName>
        <fullName evidence="12">C2H2-type domain-containing protein</fullName>
    </recommendedName>
</protein>
<dbReference type="SUPFAM" id="SSF54171">
    <property type="entry name" value="DNA-binding domain"/>
    <property type="match status" value="1"/>
</dbReference>
<evidence type="ECO:0000256" key="2">
    <source>
        <dbReference type="ARBA" id="ARBA00023015"/>
    </source>
</evidence>
<dbReference type="InterPro" id="IPR036236">
    <property type="entry name" value="Znf_C2H2_sf"/>
</dbReference>
<feature type="compositionally biased region" description="Polar residues" evidence="7">
    <location>
        <begin position="58"/>
        <end position="67"/>
    </location>
</feature>
<dbReference type="EMBL" id="OOIL02003702">
    <property type="protein sequence ID" value="VFQ88827.1"/>
    <property type="molecule type" value="Genomic_DNA"/>
</dbReference>
<feature type="region of interest" description="Disordered" evidence="7">
    <location>
        <begin position="58"/>
        <end position="96"/>
    </location>
</feature>
<feature type="domain" description="C2H2-type" evidence="8">
    <location>
        <begin position="407"/>
        <end position="434"/>
    </location>
</feature>
<keyword evidence="6" id="KW-0479">Metal-binding</keyword>
<dbReference type="InterPro" id="IPR001739">
    <property type="entry name" value="Methyl_CpG_DNA-bd"/>
</dbReference>
<feature type="region of interest" description="Disordered" evidence="7">
    <location>
        <begin position="109"/>
        <end position="133"/>
    </location>
</feature>
<dbReference type="OrthoDB" id="1893318at2759"/>
<keyword evidence="5" id="KW-0539">Nucleus</keyword>
<dbReference type="GO" id="GO:0005634">
    <property type="term" value="C:nucleus"/>
    <property type="evidence" value="ECO:0007669"/>
    <property type="project" value="UniProtKB-SubCell"/>
</dbReference>
<feature type="domain" description="C2H2-type" evidence="8">
    <location>
        <begin position="360"/>
        <end position="390"/>
    </location>
</feature>
<reference evidence="10 11" key="1">
    <citation type="submission" date="2018-04" db="EMBL/GenBank/DDBJ databases">
        <authorList>
            <person name="Vogel A."/>
        </authorList>
    </citation>
    <scope>NUCLEOTIDE SEQUENCE [LARGE SCALE GENOMIC DNA]</scope>
</reference>
<keyword evidence="4" id="KW-0804">Transcription</keyword>
<feature type="compositionally biased region" description="Low complexity" evidence="7">
    <location>
        <begin position="83"/>
        <end position="96"/>
    </location>
</feature>
<sequence>MTPASRDSVPDVIPHVDLSKLTQSELLALSLCSCSAFDTRRTEDLVLPQVDRSLFNESAGSRRQTYSRLRRCHHRNHLPTRFPSASSPNPISSADPSNRAVVHYLKYFLRNPDSDSPPPPPPPHPSSRPTQPLPLQKITGLLAQTGNGKRKQGTKDDFYVKPRVQASGVDNELELVNKNNVVVDFTTMEKNGDGAFDEELRRRTIGLESEEEALGFLSSLEGQWCSRRMKRKYVDANDFGDTLPVGWKLLIALRRREGRVSVYCRRYVSPTGQQFLSCKEVAAFLRSHFMSIDANQVTDHRPSPIMQLTGSNSENNVGSLPGDDTGNHDLDVHSVTETQGNELFLEGIDILPDVLLKDLFECYKCNVRFHEKDAYLEHLLSFHQHTTKRIRTTPSVGEGIIIKDRKYECEFCHKVFEERSAYNGHVRIHVRNNVKGFEGLYSEKSVDAPQPHIGLPIKTSRMEALIDIGQNSISETRAPDTSNTHLLSGIVNSNEVMAASTDKEIEPRTDPTEVDLVDTNTERTLDHGANQCDEETVKSCETQTTEVNLTESSKNNCEHPEVANMQIYDPQEHDAGFCENTPNEPNNPIVVPETIQMTLKENVFHEGVTDSTMAISQTLNDFDTFTVGANKEQDGFCVLKIENEISFEELTLDDIEPFKFDFSDGHDGCGMEVAFNNSSLGFGSGEAAVSSMSKTHQLTTVCVWCRSEFILEAFESETQSDSIGYMCPECKAKISGHLENGLSLSSHGF</sequence>